<proteinExistence type="predicted"/>
<dbReference type="RefSeq" id="WP_105576983.1">
    <property type="nucleotide sequence ID" value="NZ_JAQGEC010000014.1"/>
</dbReference>
<dbReference type="EMBL" id="JAQGEC010000014">
    <property type="protein sequence ID" value="MDR9891645.1"/>
    <property type="molecule type" value="Genomic_DNA"/>
</dbReference>
<sequence>MTSTVFALVLHLMVGSGGTSAEMGKFVYEYVGQEECDNAQSTMKKMSIHGARFESECVETKKTVESSQPGNNLVAYRLIQGYLEQGIIQYNGPVARTWARDMQSCQLAMDLTQKEVMYRPSASIALACIPSRQTVFPEVN</sequence>
<organism evidence="2 3">
    <name type="scientific">Pseudenterobacter timonensis</name>
    <dbReference type="NCBI Taxonomy" id="1755099"/>
    <lineage>
        <taxon>Bacteria</taxon>
        <taxon>Pseudomonadati</taxon>
        <taxon>Pseudomonadota</taxon>
        <taxon>Gammaproteobacteria</taxon>
        <taxon>Enterobacterales</taxon>
        <taxon>Enterobacteriaceae</taxon>
        <taxon>Pseudenterobacter</taxon>
    </lineage>
</organism>
<dbReference type="Proteomes" id="UP001248822">
    <property type="component" value="Unassembled WGS sequence"/>
</dbReference>
<evidence type="ECO:0000313" key="3">
    <source>
        <dbReference type="Proteomes" id="UP001248822"/>
    </source>
</evidence>
<name>A0AAE4DPI4_9ENTR</name>
<feature type="chain" id="PRO_5042099039" evidence="1">
    <location>
        <begin position="22"/>
        <end position="140"/>
    </location>
</feature>
<dbReference type="AlphaFoldDB" id="A0AAE4DPI4"/>
<keyword evidence="1" id="KW-0732">Signal</keyword>
<accession>A0AAE4DPI4</accession>
<gene>
    <name evidence="2" type="ORF">O7047_15595</name>
</gene>
<comment type="caution">
    <text evidence="2">The sequence shown here is derived from an EMBL/GenBank/DDBJ whole genome shotgun (WGS) entry which is preliminary data.</text>
</comment>
<feature type="signal peptide" evidence="1">
    <location>
        <begin position="1"/>
        <end position="21"/>
    </location>
</feature>
<reference evidence="2" key="1">
    <citation type="submission" date="2022-12" db="EMBL/GenBank/DDBJ databases">
        <title>NDM-1 containing novel ST 2018 Pseudenterobacter timonensis.</title>
        <authorList>
            <person name="Halder G."/>
            <person name="Mandal S."/>
            <person name="Dutta S."/>
        </authorList>
    </citation>
    <scope>NUCLEOTIDE SEQUENCE</scope>
    <source>
        <strain evidence="2">CNCI147</strain>
    </source>
</reference>
<protein>
    <submittedName>
        <fullName evidence="2">Uncharacterized protein</fullName>
    </submittedName>
</protein>
<evidence type="ECO:0000256" key="1">
    <source>
        <dbReference type="SAM" id="SignalP"/>
    </source>
</evidence>
<evidence type="ECO:0000313" key="2">
    <source>
        <dbReference type="EMBL" id="MDR9891645.1"/>
    </source>
</evidence>